<dbReference type="GO" id="GO:0046982">
    <property type="term" value="F:protein heterodimerization activity"/>
    <property type="evidence" value="ECO:0007669"/>
    <property type="project" value="InterPro"/>
</dbReference>
<name>A0A4Y7T7N7_COPMI</name>
<organism evidence="2 3">
    <name type="scientific">Coprinellus micaceus</name>
    <name type="common">Glistening ink-cap mushroom</name>
    <name type="synonym">Coprinus micaceus</name>
    <dbReference type="NCBI Taxonomy" id="71717"/>
    <lineage>
        <taxon>Eukaryota</taxon>
        <taxon>Fungi</taxon>
        <taxon>Dikarya</taxon>
        <taxon>Basidiomycota</taxon>
        <taxon>Agaricomycotina</taxon>
        <taxon>Agaricomycetes</taxon>
        <taxon>Agaricomycetidae</taxon>
        <taxon>Agaricales</taxon>
        <taxon>Agaricineae</taxon>
        <taxon>Psathyrellaceae</taxon>
        <taxon>Coprinellus</taxon>
    </lineage>
</organism>
<dbReference type="Gene3D" id="1.10.20.10">
    <property type="entry name" value="Histone, subunit A"/>
    <property type="match status" value="1"/>
</dbReference>
<feature type="compositionally biased region" description="Pro residues" evidence="1">
    <location>
        <begin position="372"/>
        <end position="381"/>
    </location>
</feature>
<keyword evidence="3" id="KW-1185">Reference proteome</keyword>
<reference evidence="2 3" key="1">
    <citation type="journal article" date="2019" name="Nat. Ecol. Evol.">
        <title>Megaphylogeny resolves global patterns of mushroom evolution.</title>
        <authorList>
            <person name="Varga T."/>
            <person name="Krizsan K."/>
            <person name="Foldi C."/>
            <person name="Dima B."/>
            <person name="Sanchez-Garcia M."/>
            <person name="Sanchez-Ramirez S."/>
            <person name="Szollosi G.J."/>
            <person name="Szarkandi J.G."/>
            <person name="Papp V."/>
            <person name="Albert L."/>
            <person name="Andreopoulos W."/>
            <person name="Angelini C."/>
            <person name="Antonin V."/>
            <person name="Barry K.W."/>
            <person name="Bougher N.L."/>
            <person name="Buchanan P."/>
            <person name="Buyck B."/>
            <person name="Bense V."/>
            <person name="Catcheside P."/>
            <person name="Chovatia M."/>
            <person name="Cooper J."/>
            <person name="Damon W."/>
            <person name="Desjardin D."/>
            <person name="Finy P."/>
            <person name="Geml J."/>
            <person name="Haridas S."/>
            <person name="Hughes K."/>
            <person name="Justo A."/>
            <person name="Karasinski D."/>
            <person name="Kautmanova I."/>
            <person name="Kiss B."/>
            <person name="Kocsube S."/>
            <person name="Kotiranta H."/>
            <person name="LaButti K.M."/>
            <person name="Lechner B.E."/>
            <person name="Liimatainen K."/>
            <person name="Lipzen A."/>
            <person name="Lukacs Z."/>
            <person name="Mihaltcheva S."/>
            <person name="Morgado L.N."/>
            <person name="Niskanen T."/>
            <person name="Noordeloos M.E."/>
            <person name="Ohm R.A."/>
            <person name="Ortiz-Santana B."/>
            <person name="Ovrebo C."/>
            <person name="Racz N."/>
            <person name="Riley R."/>
            <person name="Savchenko A."/>
            <person name="Shiryaev A."/>
            <person name="Soop K."/>
            <person name="Spirin V."/>
            <person name="Szebenyi C."/>
            <person name="Tomsovsky M."/>
            <person name="Tulloss R.E."/>
            <person name="Uehling J."/>
            <person name="Grigoriev I.V."/>
            <person name="Vagvolgyi C."/>
            <person name="Papp T."/>
            <person name="Martin F.M."/>
            <person name="Miettinen O."/>
            <person name="Hibbett D.S."/>
            <person name="Nagy L.G."/>
        </authorList>
    </citation>
    <scope>NUCLEOTIDE SEQUENCE [LARGE SCALE GENOMIC DNA]</scope>
    <source>
        <strain evidence="2 3">FP101781</strain>
    </source>
</reference>
<comment type="caution">
    <text evidence="2">The sequence shown here is derived from an EMBL/GenBank/DDBJ whole genome shotgun (WGS) entry which is preliminary data.</text>
</comment>
<dbReference type="AlphaFoldDB" id="A0A4Y7T7N7"/>
<feature type="compositionally biased region" description="Polar residues" evidence="1">
    <location>
        <begin position="729"/>
        <end position="738"/>
    </location>
</feature>
<feature type="compositionally biased region" description="Acidic residues" evidence="1">
    <location>
        <begin position="498"/>
        <end position="512"/>
    </location>
</feature>
<feature type="region of interest" description="Disordered" evidence="1">
    <location>
        <begin position="222"/>
        <end position="311"/>
    </location>
</feature>
<evidence type="ECO:0000313" key="3">
    <source>
        <dbReference type="Proteomes" id="UP000298030"/>
    </source>
</evidence>
<feature type="compositionally biased region" description="Polar residues" evidence="1">
    <location>
        <begin position="596"/>
        <end position="606"/>
    </location>
</feature>
<accession>A0A4Y7T7N7</accession>
<dbReference type="EMBL" id="QPFP01000024">
    <property type="protein sequence ID" value="TEB30120.1"/>
    <property type="molecule type" value="Genomic_DNA"/>
</dbReference>
<dbReference type="Proteomes" id="UP000298030">
    <property type="component" value="Unassembled WGS sequence"/>
</dbReference>
<protein>
    <submittedName>
        <fullName evidence="2">Uncharacterized protein</fullName>
    </submittedName>
</protein>
<feature type="compositionally biased region" description="Basic and acidic residues" evidence="1">
    <location>
        <begin position="282"/>
        <end position="291"/>
    </location>
</feature>
<gene>
    <name evidence="2" type="ORF">FA13DRAFT_1814781</name>
</gene>
<feature type="compositionally biased region" description="Polar residues" evidence="1">
    <location>
        <begin position="459"/>
        <end position="482"/>
    </location>
</feature>
<dbReference type="OrthoDB" id="5382203at2759"/>
<dbReference type="InterPro" id="IPR009072">
    <property type="entry name" value="Histone-fold"/>
</dbReference>
<feature type="compositionally biased region" description="Polar residues" evidence="1">
    <location>
        <begin position="671"/>
        <end position="680"/>
    </location>
</feature>
<evidence type="ECO:0000256" key="1">
    <source>
        <dbReference type="SAM" id="MobiDB-lite"/>
    </source>
</evidence>
<feature type="region of interest" description="Disordered" evidence="1">
    <location>
        <begin position="820"/>
        <end position="961"/>
    </location>
</feature>
<feature type="compositionally biased region" description="Low complexity" evidence="1">
    <location>
        <begin position="846"/>
        <end position="859"/>
    </location>
</feature>
<feature type="compositionally biased region" description="Pro residues" evidence="1">
    <location>
        <begin position="620"/>
        <end position="640"/>
    </location>
</feature>
<feature type="compositionally biased region" description="Low complexity" evidence="1">
    <location>
        <begin position="880"/>
        <end position="900"/>
    </location>
</feature>
<feature type="compositionally biased region" description="Pro residues" evidence="1">
    <location>
        <begin position="913"/>
        <end position="925"/>
    </location>
</feature>
<feature type="compositionally biased region" description="Basic and acidic residues" evidence="1">
    <location>
        <begin position="397"/>
        <end position="407"/>
    </location>
</feature>
<dbReference type="STRING" id="71717.A0A4Y7T7N7"/>
<feature type="region of interest" description="Disordered" evidence="1">
    <location>
        <begin position="352"/>
        <end position="784"/>
    </location>
</feature>
<sequence>MPGLAEANGPTFISSHSADVILSDIRPFKLKTEALRSINVFLDELLYTILASSKSLVTDRLRAGLLGLLPTSIGKEALLEAEVELRAYWERTVPSGKAPSMEDDTASFQLQWAFELLRHKCEAYSTLNEADEDPSAKGLINERFGRPGASPPKAALIAPAALYLTAILEAVCEHVLSNVGRVAARDSSRTTATVNDLFTALCEDASIYGYFRTMKVYDQIEHLSKSSPKPTRRSKSFTRNERTPYPANHPESSAVHPSGHVQNGSRTSFEKSRGLRMFTGKPSHEREDSRHSGHKKSASFSEQGRQPPYEHQDVDSFENAAMLQEFDDLMRSASTMKMSLTPDRLKTMEVYKQEKQTRRPAPLTAKQGPELLSPPPPPPAPLSARQVDSILEDDEEGSPRQLKDMRPRQGSVQSPPPPPPSSSLSVGRARSVSTSSAIHNVNRKPVRPSKAPSAFPASLHTSTSIPNMSQTRSFHGSDSPSNGPVRKRTKQRARESMDLDDIMNGSDDDEVEPPVPRMPPAQKRTPKVSSTTRDLMDFLATGPPEDFDPPSGNPAASTASLEKPKGNRLQRMISKLNIGTEKPKQSIESPLKSASHYRTVTGNGQIPTHPGAFSPLANRPIPPRPPKPPQPIEPLSPPSSPSQHSLAEGQNGKPSPIVGSHPIPQDPYRSPITSIQGHSPSPSPKLPSQMPKSIMKEVPAPRPIPYVNGNGVAKPNNPAKPSTPDIQPVSVQSHQSPRPHSLARKPVPKEDDVPPASTHTPIPRHVERAAVPAQPQTVSASGGLTGADLVDMQRLLASATTADECRLIFDMFMAGSKAGLGTTQHQPRASEAKAPYPTPSPSLIKTQQSTQGQTTAASAPDGALENTLVDFLLGGSGDSPVPVQPKAQQPSQQQQQQQQPATPPSPPKRRGLPRPPKAEPTPGPSFAPSAQHVTHEKEQEKSITTWKNPSDFPAHATLIPA</sequence>
<proteinExistence type="predicted"/>
<evidence type="ECO:0000313" key="2">
    <source>
        <dbReference type="EMBL" id="TEB30120.1"/>
    </source>
</evidence>